<dbReference type="InterPro" id="IPR001611">
    <property type="entry name" value="Leu-rich_rpt"/>
</dbReference>
<protein>
    <recommendedName>
        <fullName evidence="5">EGF-like domain-containing protein</fullName>
    </recommendedName>
</protein>
<dbReference type="PROSITE" id="PS50026">
    <property type="entry name" value="EGF_3"/>
    <property type="match status" value="1"/>
</dbReference>
<keyword evidence="3" id="KW-1015">Disulfide bond</keyword>
<evidence type="ECO:0000259" key="5">
    <source>
        <dbReference type="PROSITE" id="PS50026"/>
    </source>
</evidence>
<evidence type="ECO:0000256" key="1">
    <source>
        <dbReference type="ARBA" id="ARBA00022614"/>
    </source>
</evidence>
<dbReference type="GO" id="GO:0043113">
    <property type="term" value="P:receptor clustering"/>
    <property type="evidence" value="ECO:0007669"/>
    <property type="project" value="TreeGrafter"/>
</dbReference>
<name>A0AAD2FGY3_9STRA</name>
<evidence type="ECO:0000256" key="3">
    <source>
        <dbReference type="PROSITE-ProRule" id="PRU00076"/>
    </source>
</evidence>
<keyword evidence="4" id="KW-0812">Transmembrane</keyword>
<evidence type="ECO:0000256" key="2">
    <source>
        <dbReference type="ARBA" id="ARBA00022737"/>
    </source>
</evidence>
<gene>
    <name evidence="6" type="ORF">CYCCA115_LOCUS5677</name>
</gene>
<dbReference type="InterPro" id="IPR003591">
    <property type="entry name" value="Leu-rich_rpt_typical-subtyp"/>
</dbReference>
<dbReference type="GO" id="GO:0045197">
    <property type="term" value="P:establishment or maintenance of epithelial cell apical/basal polarity"/>
    <property type="evidence" value="ECO:0007669"/>
    <property type="project" value="TreeGrafter"/>
</dbReference>
<dbReference type="Proteomes" id="UP001295423">
    <property type="component" value="Unassembled WGS sequence"/>
</dbReference>
<comment type="caution">
    <text evidence="6">The sequence shown here is derived from an EMBL/GenBank/DDBJ whole genome shotgun (WGS) entry which is preliminary data.</text>
</comment>
<organism evidence="6 7">
    <name type="scientific">Cylindrotheca closterium</name>
    <dbReference type="NCBI Taxonomy" id="2856"/>
    <lineage>
        <taxon>Eukaryota</taxon>
        <taxon>Sar</taxon>
        <taxon>Stramenopiles</taxon>
        <taxon>Ochrophyta</taxon>
        <taxon>Bacillariophyta</taxon>
        <taxon>Bacillariophyceae</taxon>
        <taxon>Bacillariophycidae</taxon>
        <taxon>Bacillariales</taxon>
        <taxon>Bacillariaceae</taxon>
        <taxon>Cylindrotheca</taxon>
    </lineage>
</organism>
<sequence>MTASSAASTPKYNQTPEKALEEKILKQVLAKIQEFKDDTDSKIRMSITSRGSNALVPWTCLQTNNHAANNASIPAADDPSNFKLPKDVNSILATSSWCSVPFWISMFVIFGFQYLLLLLLLANQVDINSDDNPLNLPANVETPVRISQVLLLAIALFSQDDLLVGIESFFDGMPDYFRGNIRSVNMTLVQWRLSSIIRLFQGLLNLLAAFVLSIQAETIPDVLLNVLGVGFISNLDELAFSLAMKGYFGQSMKMSTEDVSVVEFYRDATRTQNTKSSLLAKLKDNVHIIMVFAVLLAMLVAFSIFSSQQNAGMYSEQDIQIEFGDEILPFLGLFNGCYKASKSNKHASGRLMYEQVSFSKGGKFGFCSDFGEGNGGWAFFIGESGDVCDNHIVRSGDTSTFSLLEAATTKWYTSDDLPLDYLEITEIKTASAECGQSMLRTTTDACPSILAFDSLTMSKMALNKDDLESRPVLDASVSHPIYYYNVSEVGIFDFLFFTGRRWIRTQSDHIATLGNETSLPDIRDFFVVNDGLFTLINELRTSSDDRSEWVTAVSEIVDSKRDQGSPLGLQWYVPRYDTTDDANEEGDSRGYLQRNFPSADLARPIDSVMTCLHCNEESNPCRYEGFCDNGSGICACQHGAEGKLCQIRPLGNGVCNVYFNSAEHQYDGGDCCAGTCFGAQCGEDDLPNPFLDASVLTIRQGFSGVETVYTFQNVTEDWKNTYRGTEFGFGVDINDDELSFDFAPLRYKHCIDPNTALLSIKIEPYQDRWDGHRHSQFQGILVRCGGKMYLRMPEFSLNAIDDSGTFIERVRIPYGADCEIEFPNERTPYFTAVSILMENESVPFIQQQHILGSYPEPINVRIPESSCVWNGFVANRFSVSSFTEATYYNMPDTSLGWNEYMSGDDYDSFAEGGQLDAICERDQDEVFDRYVLWKISNSTFMDLSQNFISHVCDGLWKEDVMSVACRGRRVSELAVDIDVIIQSEVEGVIKLLMYVNELEHVGLIAIRNETHKSTALDMLSTLPLLTSLDMSDGVLSSIPSQITKLKSLTKLNLNENRLTSLSAIGSLTSLEDLNLNGNGLMSLPSEIGSLTSLTNLDLHYNDFPTLPSEIGSLTLITNLNVGETLLMSLPTEIGRLTSLTRLELHESRLTSLPSEIGFLTSLGLIGLDENGCSSLPSEIGNLASLTDLDMEWNGLVSLPSEIRGLTSLSRLNLRHNELTSLPSEFGRLTLLTDLNLYDNRLASLPTEIGSLTLISSLSLGLHQLASLPSEIGSLTSLSYLDLVENQLTSIPSEIGSLTLLRMLGLSENQLASVPSEIGSLALLTKLALESNQLTSLPSEIGSLALLTSLRLESNQLTSLPSEIGSLRLLTWLSLYDNELTSLVSLPSEIGNLTSLTKLDLRQNPIKSSMDSVPSEIQRLISFGLNVCIGDVPC</sequence>
<evidence type="ECO:0000313" key="6">
    <source>
        <dbReference type="EMBL" id="CAJ1937486.1"/>
    </source>
</evidence>
<accession>A0AAD2FGY3</accession>
<evidence type="ECO:0000256" key="4">
    <source>
        <dbReference type="SAM" id="Phobius"/>
    </source>
</evidence>
<dbReference type="Gene3D" id="3.80.10.10">
    <property type="entry name" value="Ribonuclease Inhibitor"/>
    <property type="match status" value="3"/>
</dbReference>
<dbReference type="GO" id="GO:0019901">
    <property type="term" value="F:protein kinase binding"/>
    <property type="evidence" value="ECO:0007669"/>
    <property type="project" value="TreeGrafter"/>
</dbReference>
<dbReference type="GO" id="GO:0098968">
    <property type="term" value="P:neurotransmitter receptor transport postsynaptic membrane to endosome"/>
    <property type="evidence" value="ECO:0007669"/>
    <property type="project" value="TreeGrafter"/>
</dbReference>
<keyword evidence="4" id="KW-0472">Membrane</keyword>
<feature type="transmembrane region" description="Helical" evidence="4">
    <location>
        <begin position="102"/>
        <end position="122"/>
    </location>
</feature>
<dbReference type="Pfam" id="PF00560">
    <property type="entry name" value="LRR_1"/>
    <property type="match status" value="1"/>
</dbReference>
<dbReference type="PROSITE" id="PS00022">
    <property type="entry name" value="EGF_1"/>
    <property type="match status" value="1"/>
</dbReference>
<dbReference type="GO" id="GO:0098887">
    <property type="term" value="P:neurotransmitter receptor transport, endosome to postsynaptic membrane"/>
    <property type="evidence" value="ECO:0007669"/>
    <property type="project" value="TreeGrafter"/>
</dbReference>
<dbReference type="EMBL" id="CAKOGP040000657">
    <property type="protein sequence ID" value="CAJ1937486.1"/>
    <property type="molecule type" value="Genomic_DNA"/>
</dbReference>
<dbReference type="InterPro" id="IPR050614">
    <property type="entry name" value="Synaptic_Scaffolding_LAP-MAGUK"/>
</dbReference>
<dbReference type="PROSITE" id="PS51450">
    <property type="entry name" value="LRR"/>
    <property type="match status" value="4"/>
</dbReference>
<dbReference type="PANTHER" id="PTHR23119">
    <property type="entry name" value="DISCS LARGE"/>
    <property type="match status" value="1"/>
</dbReference>
<keyword evidence="3" id="KW-0245">EGF-like domain</keyword>
<keyword evidence="4" id="KW-1133">Transmembrane helix</keyword>
<dbReference type="SMART" id="SM00364">
    <property type="entry name" value="LRR_BAC"/>
    <property type="match status" value="8"/>
</dbReference>
<dbReference type="PANTHER" id="PTHR23119:SF44">
    <property type="entry name" value="PROTEIN LAP4"/>
    <property type="match status" value="1"/>
</dbReference>
<reference evidence="6" key="1">
    <citation type="submission" date="2023-08" db="EMBL/GenBank/DDBJ databases">
        <authorList>
            <person name="Audoor S."/>
            <person name="Bilcke G."/>
        </authorList>
    </citation>
    <scope>NUCLEOTIDE SEQUENCE</scope>
</reference>
<dbReference type="Pfam" id="PF23598">
    <property type="entry name" value="LRR_14"/>
    <property type="match status" value="2"/>
</dbReference>
<dbReference type="SMART" id="SM00369">
    <property type="entry name" value="LRR_TYP"/>
    <property type="match status" value="13"/>
</dbReference>
<keyword evidence="2" id="KW-0677">Repeat</keyword>
<dbReference type="GO" id="GO:0005912">
    <property type="term" value="C:adherens junction"/>
    <property type="evidence" value="ECO:0007669"/>
    <property type="project" value="TreeGrafter"/>
</dbReference>
<dbReference type="InterPro" id="IPR055414">
    <property type="entry name" value="LRR_R13L4/SHOC2-like"/>
</dbReference>
<comment type="caution">
    <text evidence="3">Lacks conserved residue(s) required for the propagation of feature annotation.</text>
</comment>
<dbReference type="InterPro" id="IPR032675">
    <property type="entry name" value="LRR_dom_sf"/>
</dbReference>
<dbReference type="SMART" id="SM00365">
    <property type="entry name" value="LRR_SD22"/>
    <property type="match status" value="7"/>
</dbReference>
<feature type="transmembrane region" description="Helical" evidence="4">
    <location>
        <begin position="285"/>
        <end position="305"/>
    </location>
</feature>
<feature type="domain" description="EGF-like" evidence="5">
    <location>
        <begin position="612"/>
        <end position="646"/>
    </location>
</feature>
<dbReference type="SUPFAM" id="SSF52058">
    <property type="entry name" value="L domain-like"/>
    <property type="match status" value="2"/>
</dbReference>
<evidence type="ECO:0000313" key="7">
    <source>
        <dbReference type="Proteomes" id="UP001295423"/>
    </source>
</evidence>
<keyword evidence="1" id="KW-0433">Leucine-rich repeat</keyword>
<feature type="disulfide bond" evidence="3">
    <location>
        <begin position="636"/>
        <end position="645"/>
    </location>
</feature>
<keyword evidence="7" id="KW-1185">Reference proteome</keyword>
<dbReference type="InterPro" id="IPR000742">
    <property type="entry name" value="EGF"/>
</dbReference>
<proteinExistence type="predicted"/>
<dbReference type="GO" id="GO:0005886">
    <property type="term" value="C:plasma membrane"/>
    <property type="evidence" value="ECO:0007669"/>
    <property type="project" value="GOC"/>
</dbReference>
<dbReference type="GO" id="GO:0098609">
    <property type="term" value="P:cell-cell adhesion"/>
    <property type="evidence" value="ECO:0007669"/>
    <property type="project" value="TreeGrafter"/>
</dbReference>